<keyword evidence="4" id="KW-1185">Reference proteome</keyword>
<feature type="region of interest" description="Disordered" evidence="2">
    <location>
        <begin position="471"/>
        <end position="490"/>
    </location>
</feature>
<feature type="coiled-coil region" evidence="1">
    <location>
        <begin position="590"/>
        <end position="617"/>
    </location>
</feature>
<feature type="compositionally biased region" description="Low complexity" evidence="2">
    <location>
        <begin position="64"/>
        <end position="76"/>
    </location>
</feature>
<feature type="compositionally biased region" description="Polar residues" evidence="2">
    <location>
        <begin position="304"/>
        <end position="325"/>
    </location>
</feature>
<dbReference type="Proteomes" id="UP001063166">
    <property type="component" value="Unassembled WGS sequence"/>
</dbReference>
<feature type="compositionally biased region" description="Gly residues" evidence="2">
    <location>
        <begin position="208"/>
        <end position="220"/>
    </location>
</feature>
<feature type="region of interest" description="Disordered" evidence="2">
    <location>
        <begin position="1"/>
        <end position="123"/>
    </location>
</feature>
<accession>A0A9P3PI31</accession>
<dbReference type="EMBL" id="BRPK01000003">
    <property type="protein sequence ID" value="GLB35854.1"/>
    <property type="molecule type" value="Genomic_DNA"/>
</dbReference>
<gene>
    <name evidence="3" type="ORF">LshimejAT787_0301420</name>
</gene>
<proteinExistence type="predicted"/>
<evidence type="ECO:0000256" key="2">
    <source>
        <dbReference type="SAM" id="MobiDB-lite"/>
    </source>
</evidence>
<comment type="caution">
    <text evidence="3">The sequence shown here is derived from an EMBL/GenBank/DDBJ whole genome shotgun (WGS) entry which is preliminary data.</text>
</comment>
<reference evidence="3" key="1">
    <citation type="submission" date="2022-07" db="EMBL/GenBank/DDBJ databases">
        <title>The genome of Lyophyllum shimeji provides insight into the initial evolution of ectomycorrhizal fungal genome.</title>
        <authorList>
            <person name="Kobayashi Y."/>
            <person name="Shibata T."/>
            <person name="Hirakawa H."/>
            <person name="Shigenobu S."/>
            <person name="Nishiyama T."/>
            <person name="Yamada A."/>
            <person name="Hasebe M."/>
            <person name="Kawaguchi M."/>
        </authorList>
    </citation>
    <scope>NUCLEOTIDE SEQUENCE</scope>
    <source>
        <strain evidence="3">AT787</strain>
    </source>
</reference>
<dbReference type="AlphaFoldDB" id="A0A9P3PI31"/>
<evidence type="ECO:0000256" key="1">
    <source>
        <dbReference type="SAM" id="Coils"/>
    </source>
</evidence>
<feature type="compositionally biased region" description="Gly residues" evidence="2">
    <location>
        <begin position="154"/>
        <end position="192"/>
    </location>
</feature>
<feature type="compositionally biased region" description="Polar residues" evidence="2">
    <location>
        <begin position="275"/>
        <end position="290"/>
    </location>
</feature>
<name>A0A9P3PI31_LYOSH</name>
<evidence type="ECO:0000313" key="4">
    <source>
        <dbReference type="Proteomes" id="UP001063166"/>
    </source>
</evidence>
<feature type="compositionally biased region" description="Low complexity" evidence="2">
    <location>
        <begin position="93"/>
        <end position="102"/>
    </location>
</feature>
<feature type="compositionally biased region" description="Pro residues" evidence="2">
    <location>
        <begin position="255"/>
        <end position="271"/>
    </location>
</feature>
<feature type="coiled-coil region" evidence="1">
    <location>
        <begin position="366"/>
        <end position="420"/>
    </location>
</feature>
<feature type="compositionally biased region" description="Low complexity" evidence="2">
    <location>
        <begin position="238"/>
        <end position="249"/>
    </location>
</feature>
<protein>
    <submittedName>
        <fullName evidence="3">Uncharacterized protein</fullName>
    </submittedName>
</protein>
<feature type="region of interest" description="Disordered" evidence="2">
    <location>
        <begin position="135"/>
        <end position="325"/>
    </location>
</feature>
<dbReference type="OrthoDB" id="6017at2759"/>
<feature type="compositionally biased region" description="Basic and acidic residues" evidence="2">
    <location>
        <begin position="223"/>
        <end position="237"/>
    </location>
</feature>
<keyword evidence="1" id="KW-0175">Coiled coil</keyword>
<organism evidence="3 4">
    <name type="scientific">Lyophyllum shimeji</name>
    <name type="common">Hon-shimeji</name>
    <name type="synonym">Tricholoma shimeji</name>
    <dbReference type="NCBI Taxonomy" id="47721"/>
    <lineage>
        <taxon>Eukaryota</taxon>
        <taxon>Fungi</taxon>
        <taxon>Dikarya</taxon>
        <taxon>Basidiomycota</taxon>
        <taxon>Agaricomycotina</taxon>
        <taxon>Agaricomycetes</taxon>
        <taxon>Agaricomycetidae</taxon>
        <taxon>Agaricales</taxon>
        <taxon>Tricholomatineae</taxon>
        <taxon>Lyophyllaceae</taxon>
        <taxon>Lyophyllum</taxon>
    </lineage>
</organism>
<sequence length="714" mass="76710">MPTRCRNFNDDGTAGWASAHSYDHSSTRGRGAYRGRGGRAGSGSWTDQRASELDITTPRAPFNSRSTSKDLSTSSSIQWDQTSWGIPKRTAQTESSTSSARTGGTGDKSVWGSPIAATSKGDGVAWGAWGKETASVWGSGDTTVGAKSNKGDDGGWGGGGGGGSGWGSGSGNGWGSGSGNGWGSGSGNGWGSGDIASNGWGTTESGAGSSGWEGIGGGGWDMDTSKSKGKRVDEAERGAGWTTGWVTGTSEWDAKPPPSPQVQPPAAPPPRATEITKQPSRSVTPISATIQAADKPRPLPPPGQKSTTPADASKGTKTGPSLKIRTQSIPAPEPVLTGLSGSVRTIETSLSGAHVYSNTIKYTQHAVRLQLELDVAQANVERWKRTQSSTQYTRATPATRRRLDAQRAVYAQEVVELKKRLDATIKYLAEQPDFSAKPKLSFTEINEQELMAYTTGLRDWIRNLRLSEYLAPREPPSPPPTGKEDRPQDPKEVIWDKILSSAKSMDELSDRISESLYTRRSRGVDSNDLSAKLREARDAKQRDALASTEASVQKLRDEANQVGNDLGEIAEYTANLLEKDHEQGQVLAQLKAELERIETARVQMQGYLEQLERWKVEDAATIEDLRARLQTLYKVERPPRPSLTVDDFLPAIRTLVVSDLQRDIATLVVRIKEACSQSSAACIDEISKQVQPILDTTNAVCRRADALTSGRLLA</sequence>
<evidence type="ECO:0000313" key="3">
    <source>
        <dbReference type="EMBL" id="GLB35854.1"/>
    </source>
</evidence>